<dbReference type="Proteomes" id="UP000318538">
    <property type="component" value="Chromosome"/>
</dbReference>
<organism evidence="1 2">
    <name type="scientific">Rubripirellula lacrimiformis</name>
    <dbReference type="NCBI Taxonomy" id="1930273"/>
    <lineage>
        <taxon>Bacteria</taxon>
        <taxon>Pseudomonadati</taxon>
        <taxon>Planctomycetota</taxon>
        <taxon>Planctomycetia</taxon>
        <taxon>Pirellulales</taxon>
        <taxon>Pirellulaceae</taxon>
        <taxon>Rubripirellula</taxon>
    </lineage>
</organism>
<proteinExistence type="predicted"/>
<dbReference type="AlphaFoldDB" id="A0A517NG09"/>
<dbReference type="KEGG" id="rlc:K227x_44840"/>
<sequence>MMRGIAMIWGLMLSSDHGNLDDRIDLRRNRCGGD</sequence>
<reference evidence="1 2" key="1">
    <citation type="submission" date="2019-02" db="EMBL/GenBank/DDBJ databases">
        <title>Deep-cultivation of Planctomycetes and their phenomic and genomic characterization uncovers novel biology.</title>
        <authorList>
            <person name="Wiegand S."/>
            <person name="Jogler M."/>
            <person name="Boedeker C."/>
            <person name="Pinto D."/>
            <person name="Vollmers J."/>
            <person name="Rivas-Marin E."/>
            <person name="Kohn T."/>
            <person name="Peeters S.H."/>
            <person name="Heuer A."/>
            <person name="Rast P."/>
            <person name="Oberbeckmann S."/>
            <person name="Bunk B."/>
            <person name="Jeske O."/>
            <person name="Meyerdierks A."/>
            <person name="Storesund J.E."/>
            <person name="Kallscheuer N."/>
            <person name="Luecker S."/>
            <person name="Lage O.M."/>
            <person name="Pohl T."/>
            <person name="Merkel B.J."/>
            <person name="Hornburger P."/>
            <person name="Mueller R.-W."/>
            <person name="Bruemmer F."/>
            <person name="Labrenz M."/>
            <person name="Spormann A.M."/>
            <person name="Op den Camp H."/>
            <person name="Overmann J."/>
            <person name="Amann R."/>
            <person name="Jetten M.S.M."/>
            <person name="Mascher T."/>
            <person name="Medema M.H."/>
            <person name="Devos D.P."/>
            <person name="Kaster A.-K."/>
            <person name="Ovreas L."/>
            <person name="Rohde M."/>
            <person name="Galperin M.Y."/>
            <person name="Jogler C."/>
        </authorList>
    </citation>
    <scope>NUCLEOTIDE SEQUENCE [LARGE SCALE GENOMIC DNA]</scope>
    <source>
        <strain evidence="1 2">K22_7</strain>
    </source>
</reference>
<gene>
    <name evidence="1" type="ORF">K227x_44840</name>
</gene>
<evidence type="ECO:0000313" key="1">
    <source>
        <dbReference type="EMBL" id="QDT06077.1"/>
    </source>
</evidence>
<accession>A0A517NG09</accession>
<dbReference type="EMBL" id="CP036525">
    <property type="protein sequence ID" value="QDT06077.1"/>
    <property type="molecule type" value="Genomic_DNA"/>
</dbReference>
<protein>
    <submittedName>
        <fullName evidence="1">Uncharacterized protein</fullName>
    </submittedName>
</protein>
<keyword evidence="2" id="KW-1185">Reference proteome</keyword>
<evidence type="ECO:0000313" key="2">
    <source>
        <dbReference type="Proteomes" id="UP000318538"/>
    </source>
</evidence>
<name>A0A517NG09_9BACT</name>